<evidence type="ECO:0000259" key="2">
    <source>
        <dbReference type="Pfam" id="PF01558"/>
    </source>
</evidence>
<keyword evidence="1 3" id="KW-0560">Oxidoreductase</keyword>
<dbReference type="InterPro" id="IPR019752">
    <property type="entry name" value="Pyrv/ketoisovalerate_OxRed_cat"/>
</dbReference>
<dbReference type="GO" id="GO:0043805">
    <property type="term" value="F:indolepyruvate ferredoxin oxidoreductase activity"/>
    <property type="evidence" value="ECO:0007669"/>
    <property type="project" value="UniProtKB-EC"/>
</dbReference>
<dbReference type="SUPFAM" id="SSF53323">
    <property type="entry name" value="Pyruvate-ferredoxin oxidoreductase, PFOR, domain III"/>
    <property type="match status" value="1"/>
</dbReference>
<dbReference type="EMBL" id="CAADRN010000388">
    <property type="protein sequence ID" value="VFU19570.1"/>
    <property type="molecule type" value="Genomic_DNA"/>
</dbReference>
<proteinExistence type="predicted"/>
<dbReference type="InterPro" id="IPR052198">
    <property type="entry name" value="IorB_Oxidoreductase"/>
</dbReference>
<organism evidence="3">
    <name type="scientific">anaerobic digester metagenome</name>
    <dbReference type="NCBI Taxonomy" id="1263854"/>
    <lineage>
        <taxon>unclassified sequences</taxon>
        <taxon>metagenomes</taxon>
        <taxon>ecological metagenomes</taxon>
    </lineage>
</organism>
<dbReference type="Gene3D" id="3.40.920.10">
    <property type="entry name" value="Pyruvate-ferredoxin oxidoreductase, PFOR, domain III"/>
    <property type="match status" value="1"/>
</dbReference>
<accession>A0A485M8G6</accession>
<name>A0A485M8G6_9ZZZZ</name>
<keyword evidence="3" id="KW-0670">Pyruvate</keyword>
<gene>
    <name evidence="3" type="primary">iorB</name>
    <name evidence="3" type="ORF">SCFA_840005</name>
</gene>
<dbReference type="AlphaFoldDB" id="A0A485M8G6"/>
<protein>
    <submittedName>
        <fullName evidence="3">Indolepyruvate oxidoreductase subunit IorB</fullName>
        <ecNumber evidence="3">1.2.7.8</ecNumber>
    </submittedName>
</protein>
<dbReference type="PANTHER" id="PTHR43854">
    <property type="entry name" value="INDOLEPYRUVATE OXIDOREDUCTASE SUBUNIT IORB"/>
    <property type="match status" value="1"/>
</dbReference>
<evidence type="ECO:0000256" key="1">
    <source>
        <dbReference type="ARBA" id="ARBA00023002"/>
    </source>
</evidence>
<sequence>MNLDILISGVGGQGSVLASRALALTAMERGLAVRTSEVIGMAQREGSVVSHVRIGEELYGAIIPDRRADFLLGLELAETARALNKLKPGGIVLTGTTTIVPATVQLGLSTYDREAITNYIKKQAGKVFFLDLEELSRRAGHARTGNVVILGALSTLPGLPFGSDQMLQAILRFVPGQFLELNRRAFETGRAAMEVA</sequence>
<dbReference type="InterPro" id="IPR002869">
    <property type="entry name" value="Pyrv_flavodox_OxRed_cen"/>
</dbReference>
<dbReference type="Pfam" id="PF01558">
    <property type="entry name" value="POR"/>
    <property type="match status" value="1"/>
</dbReference>
<reference evidence="3" key="1">
    <citation type="submission" date="2019-03" db="EMBL/GenBank/DDBJ databases">
        <authorList>
            <person name="Hao L."/>
        </authorList>
    </citation>
    <scope>NUCLEOTIDE SEQUENCE</scope>
</reference>
<dbReference type="EC" id="1.2.7.8" evidence="3"/>
<feature type="domain" description="Pyruvate/ketoisovalerate oxidoreductase catalytic" evidence="2">
    <location>
        <begin position="11"/>
        <end position="190"/>
    </location>
</feature>
<dbReference type="PANTHER" id="PTHR43854:SF1">
    <property type="entry name" value="INDOLEPYRUVATE OXIDOREDUCTASE SUBUNIT IORB"/>
    <property type="match status" value="1"/>
</dbReference>
<evidence type="ECO:0000313" key="3">
    <source>
        <dbReference type="EMBL" id="VFU19570.1"/>
    </source>
</evidence>